<reference evidence="14 15" key="2">
    <citation type="submission" date="2019-05" db="EMBL/GenBank/DDBJ databases">
        <title>Genome evolution of the obligate endosymbiont Buchnera aphidicola.</title>
        <authorList>
            <person name="Moran N.A."/>
        </authorList>
    </citation>
    <scope>NUCLEOTIDE SEQUENCE [LARGE SCALE GENOMIC DNA]</scope>
    <source>
        <strain evidence="14 15">Aar</strain>
    </source>
</reference>
<keyword evidence="8" id="KW-0472">Membrane</keyword>
<keyword evidence="6" id="KW-0145">Chemotaxis</keyword>
<dbReference type="AlphaFoldDB" id="A0A4D6XLM2"/>
<name>A0A4D6XLM2_9GAMM</name>
<organism evidence="14 15">
    <name type="scientific">Buchnera aphidicola</name>
    <name type="common">Artemisaphis artemisicola</name>
    <dbReference type="NCBI Taxonomy" id="1241836"/>
    <lineage>
        <taxon>Bacteria</taxon>
        <taxon>Pseudomonadati</taxon>
        <taxon>Pseudomonadota</taxon>
        <taxon>Gammaproteobacteria</taxon>
        <taxon>Enterobacterales</taxon>
        <taxon>Erwiniaceae</taxon>
        <taxon>Buchnera</taxon>
    </lineage>
</organism>
<dbReference type="InterPro" id="IPR000090">
    <property type="entry name" value="Flg_Motor_Flig"/>
</dbReference>
<dbReference type="Gene3D" id="1.10.220.30">
    <property type="match status" value="3"/>
</dbReference>
<dbReference type="RefSeq" id="WP_158363992.1">
    <property type="nucleotide sequence ID" value="NZ_CP034900.1"/>
</dbReference>
<comment type="subcellular location">
    <subcellularLocation>
        <location evidence="1">Bacterial flagellum basal body</location>
    </subcellularLocation>
    <subcellularLocation>
        <location evidence="2">Cell inner membrane</location>
        <topology evidence="2">Peripheral membrane protein</topology>
        <orientation evidence="2">Cytoplasmic side</orientation>
    </subcellularLocation>
</comment>
<keyword evidence="14" id="KW-0282">Flagellum</keyword>
<dbReference type="GO" id="GO:0005886">
    <property type="term" value="C:plasma membrane"/>
    <property type="evidence" value="ECO:0007669"/>
    <property type="project" value="UniProtKB-SubCell"/>
</dbReference>
<dbReference type="InterPro" id="IPR011002">
    <property type="entry name" value="FliG_a-hlx"/>
</dbReference>
<evidence type="ECO:0000256" key="4">
    <source>
        <dbReference type="ARBA" id="ARBA00021870"/>
    </source>
</evidence>
<dbReference type="PANTHER" id="PTHR30534">
    <property type="entry name" value="FLAGELLAR MOTOR SWITCH PROTEIN FLIG"/>
    <property type="match status" value="1"/>
</dbReference>
<keyword evidence="9" id="KW-0975">Bacterial flagellum</keyword>
<evidence type="ECO:0000259" key="12">
    <source>
        <dbReference type="Pfam" id="PF14841"/>
    </source>
</evidence>
<comment type="function">
    <text evidence="10">FliG is one of three proteins (FliG, FliN, FliM) that forms the rotor-mounted switch complex (C ring), located at the base of the basal body. This complex interacts with the CheY and CheZ chemotaxis proteins, in addition to contacting components of the motor that determine the direction of flagellar rotation.</text>
</comment>
<dbReference type="Pfam" id="PF01706">
    <property type="entry name" value="FliG_C"/>
    <property type="match status" value="1"/>
</dbReference>
<dbReference type="PANTHER" id="PTHR30534:SF0">
    <property type="entry name" value="FLAGELLAR MOTOR SWITCH PROTEIN FLIG"/>
    <property type="match status" value="1"/>
</dbReference>
<comment type="similarity">
    <text evidence="3">Belongs to the FliG family.</text>
</comment>
<dbReference type="InterPro" id="IPR032779">
    <property type="entry name" value="FliG_M"/>
</dbReference>
<evidence type="ECO:0000259" key="13">
    <source>
        <dbReference type="Pfam" id="PF14842"/>
    </source>
</evidence>
<dbReference type="Proteomes" id="UP000298654">
    <property type="component" value="Chromosome"/>
</dbReference>
<keyword evidence="14" id="KW-0969">Cilium</keyword>
<dbReference type="OrthoDB" id="9780302at2"/>
<dbReference type="Pfam" id="PF14842">
    <property type="entry name" value="FliG_N"/>
    <property type="match status" value="1"/>
</dbReference>
<dbReference type="EMBL" id="CP034900">
    <property type="protein sequence ID" value="QCI15768.1"/>
    <property type="molecule type" value="Genomic_DNA"/>
</dbReference>
<dbReference type="InterPro" id="IPR023087">
    <property type="entry name" value="Flg_Motor_Flig_C"/>
</dbReference>
<evidence type="ECO:0000256" key="6">
    <source>
        <dbReference type="ARBA" id="ARBA00022500"/>
    </source>
</evidence>
<evidence type="ECO:0000256" key="7">
    <source>
        <dbReference type="ARBA" id="ARBA00022779"/>
    </source>
</evidence>
<evidence type="ECO:0000256" key="5">
    <source>
        <dbReference type="ARBA" id="ARBA00022475"/>
    </source>
</evidence>
<accession>A0A4D6XLM2</accession>
<keyword evidence="7" id="KW-0283">Flagellar rotation</keyword>
<evidence type="ECO:0000256" key="1">
    <source>
        <dbReference type="ARBA" id="ARBA00004117"/>
    </source>
</evidence>
<evidence type="ECO:0000256" key="3">
    <source>
        <dbReference type="ARBA" id="ARBA00010299"/>
    </source>
</evidence>
<dbReference type="InterPro" id="IPR028263">
    <property type="entry name" value="FliG_N"/>
</dbReference>
<gene>
    <name evidence="14" type="primary">fliG</name>
    <name evidence="14" type="ORF">D9V59_00350</name>
</gene>
<dbReference type="GO" id="GO:0006935">
    <property type="term" value="P:chemotaxis"/>
    <property type="evidence" value="ECO:0007669"/>
    <property type="project" value="UniProtKB-KW"/>
</dbReference>
<feature type="domain" description="Flagellar motor switch protein FliG C-terminal" evidence="11">
    <location>
        <begin position="217"/>
        <end position="323"/>
    </location>
</feature>
<sequence>MILNGTEKSALLLMSIGADQAGEILKNLTPFEVQELIASMANIKIVSTKTLNSILSECYTLAIKNDFFNCNDSDNYLMNVLIKALGEKKGNSLFQETLQIRNAKNSIEALNYIKAEKLAFLLNNEHLQIIVIILIYLDKNQSSKVLSFFDDKKRAQIILKIIEFNGIEESILLELNRVIENLLQHKKFILSEKGGIKTAARLLNLMKIQHEKQTIINIRKIDQKIADKIIKETFLFENLIDLDDKYIKILIQHIEQEKLYIALQNTSLVLREKFFKNMSENKFNQLSISLNKKSYISNRSIKNEQKLILLMIKSIIDHGDVSLKSLREYYD</sequence>
<keyword evidence="14" id="KW-0966">Cell projection</keyword>
<dbReference type="GO" id="GO:0071973">
    <property type="term" value="P:bacterial-type flagellum-dependent cell motility"/>
    <property type="evidence" value="ECO:0007669"/>
    <property type="project" value="InterPro"/>
</dbReference>
<evidence type="ECO:0000313" key="15">
    <source>
        <dbReference type="Proteomes" id="UP000298654"/>
    </source>
</evidence>
<dbReference type="Pfam" id="PF14841">
    <property type="entry name" value="FliG_M"/>
    <property type="match status" value="1"/>
</dbReference>
<dbReference type="GO" id="GO:0003774">
    <property type="term" value="F:cytoskeletal motor activity"/>
    <property type="evidence" value="ECO:0007669"/>
    <property type="project" value="InterPro"/>
</dbReference>
<evidence type="ECO:0000256" key="10">
    <source>
        <dbReference type="ARBA" id="ARBA00025598"/>
    </source>
</evidence>
<evidence type="ECO:0000313" key="14">
    <source>
        <dbReference type="EMBL" id="QCI15768.1"/>
    </source>
</evidence>
<dbReference type="PRINTS" id="PR00954">
    <property type="entry name" value="FLGMOTORFLIG"/>
</dbReference>
<reference evidence="14 15" key="1">
    <citation type="submission" date="2018-12" db="EMBL/GenBank/DDBJ databases">
        <authorList>
            <person name="Chong R.A."/>
        </authorList>
    </citation>
    <scope>NUCLEOTIDE SEQUENCE [LARGE SCALE GENOMIC DNA]</scope>
    <source>
        <strain evidence="14 15">Aar</strain>
    </source>
</reference>
<feature type="domain" description="Flagellar motor switch protein FliG middle" evidence="12">
    <location>
        <begin position="116"/>
        <end position="185"/>
    </location>
</feature>
<protein>
    <recommendedName>
        <fullName evidence="4">Flagellar motor switch protein FliG</fullName>
    </recommendedName>
</protein>
<keyword evidence="5" id="KW-1003">Cell membrane</keyword>
<evidence type="ECO:0000256" key="9">
    <source>
        <dbReference type="ARBA" id="ARBA00023143"/>
    </source>
</evidence>
<dbReference type="GO" id="GO:0009425">
    <property type="term" value="C:bacterial-type flagellum basal body"/>
    <property type="evidence" value="ECO:0007669"/>
    <property type="project" value="UniProtKB-SubCell"/>
</dbReference>
<evidence type="ECO:0000256" key="2">
    <source>
        <dbReference type="ARBA" id="ARBA00004515"/>
    </source>
</evidence>
<feature type="domain" description="Flagellar motor switch protein FliG N-terminal" evidence="13">
    <location>
        <begin position="3"/>
        <end position="99"/>
    </location>
</feature>
<proteinExistence type="inferred from homology"/>
<dbReference type="NCBIfam" id="TIGR00207">
    <property type="entry name" value="fliG"/>
    <property type="match status" value="1"/>
</dbReference>
<evidence type="ECO:0000256" key="8">
    <source>
        <dbReference type="ARBA" id="ARBA00023136"/>
    </source>
</evidence>
<dbReference type="SUPFAM" id="SSF48029">
    <property type="entry name" value="FliG"/>
    <property type="match status" value="2"/>
</dbReference>
<evidence type="ECO:0000259" key="11">
    <source>
        <dbReference type="Pfam" id="PF01706"/>
    </source>
</evidence>